<dbReference type="InterPro" id="IPR003848">
    <property type="entry name" value="DUF218"/>
</dbReference>
<gene>
    <name evidence="3" type="ORF">DES51_10749</name>
</gene>
<keyword evidence="1" id="KW-0472">Membrane</keyword>
<accession>A0A318KP26</accession>
<dbReference type="OrthoDB" id="9782395at2"/>
<dbReference type="PANTHER" id="PTHR30336">
    <property type="entry name" value="INNER MEMBRANE PROTEIN, PROBABLE PERMEASE"/>
    <property type="match status" value="1"/>
</dbReference>
<dbReference type="PANTHER" id="PTHR30336:SF18">
    <property type="entry name" value="MEMBRANE PROTEIN"/>
    <property type="match status" value="1"/>
</dbReference>
<protein>
    <submittedName>
        <fullName evidence="3">DUF218 domain-containing protein</fullName>
    </submittedName>
</protein>
<evidence type="ECO:0000256" key="1">
    <source>
        <dbReference type="SAM" id="Phobius"/>
    </source>
</evidence>
<keyword evidence="1" id="KW-1133">Transmembrane helix</keyword>
<evidence type="ECO:0000259" key="2">
    <source>
        <dbReference type="Pfam" id="PF02698"/>
    </source>
</evidence>
<name>A0A318KP26_9FIRM</name>
<feature type="transmembrane region" description="Helical" evidence="1">
    <location>
        <begin position="130"/>
        <end position="155"/>
    </location>
</feature>
<organism evidence="3 4">
    <name type="scientific">Dielma fastidiosa</name>
    <dbReference type="NCBI Taxonomy" id="1034346"/>
    <lineage>
        <taxon>Bacteria</taxon>
        <taxon>Bacillati</taxon>
        <taxon>Bacillota</taxon>
        <taxon>Erysipelotrichia</taxon>
        <taxon>Erysipelotrichales</taxon>
        <taxon>Erysipelotrichaceae</taxon>
        <taxon>Dielma</taxon>
    </lineage>
</organism>
<dbReference type="RefSeq" id="WP_022939281.1">
    <property type="nucleotide sequence ID" value="NZ_CABKRQ010000008.1"/>
</dbReference>
<keyword evidence="1" id="KW-0812">Transmembrane</keyword>
<dbReference type="EMBL" id="QJKH01000007">
    <property type="protein sequence ID" value="PXX78508.1"/>
    <property type="molecule type" value="Genomic_DNA"/>
</dbReference>
<dbReference type="InterPro" id="IPR051599">
    <property type="entry name" value="Cell_Envelope_Assoc"/>
</dbReference>
<dbReference type="Pfam" id="PF02698">
    <property type="entry name" value="DUF218"/>
    <property type="match status" value="1"/>
</dbReference>
<feature type="transmembrane region" description="Helical" evidence="1">
    <location>
        <begin position="96"/>
        <end position="118"/>
    </location>
</feature>
<dbReference type="GO" id="GO:0000270">
    <property type="term" value="P:peptidoglycan metabolic process"/>
    <property type="evidence" value="ECO:0007669"/>
    <property type="project" value="TreeGrafter"/>
</dbReference>
<dbReference type="GO" id="GO:0043164">
    <property type="term" value="P:Gram-negative-bacterium-type cell wall biogenesis"/>
    <property type="evidence" value="ECO:0007669"/>
    <property type="project" value="TreeGrafter"/>
</dbReference>
<comment type="caution">
    <text evidence="3">The sequence shown here is derived from an EMBL/GenBank/DDBJ whole genome shotgun (WGS) entry which is preliminary data.</text>
</comment>
<dbReference type="AlphaFoldDB" id="A0A318KP26"/>
<dbReference type="InterPro" id="IPR014729">
    <property type="entry name" value="Rossmann-like_a/b/a_fold"/>
</dbReference>
<sequence>MRLLAEILLAAFFISYFIDKRTVLNGKLLCGSMLCFMIYLLQSMQNSPHLIISAMGFFLLWAIMTVLPLLFFSVGAAMIFNGFLLIKFEGKRLCNLLSFAVGLGMFTIFLFIFYLPIYASNHALYLPMPIYYGIVGLVGYFTFLFVSFLVSSMLFNLNKPKLDQDFIIILGCGLLYDKPSPLLMQRIDAGYNFYKKQQHYNDSTPIFIVSGGQGADEKLAEAVVMKMELLARGIPDEKILVEDHSRTTYENLIYSKEMMDAVKPKYRCVIATHNYHLFRAGIYARKAGLKRAEGIGAPTVSYYLPMAFLREFIAYLNMNKAINLYIILFVLFVSVFFTIRSVL</sequence>
<dbReference type="GO" id="GO:0005886">
    <property type="term" value="C:plasma membrane"/>
    <property type="evidence" value="ECO:0007669"/>
    <property type="project" value="TreeGrafter"/>
</dbReference>
<evidence type="ECO:0000313" key="3">
    <source>
        <dbReference type="EMBL" id="PXX78508.1"/>
    </source>
</evidence>
<reference evidence="3 4" key="1">
    <citation type="submission" date="2018-05" db="EMBL/GenBank/DDBJ databases">
        <title>Genomic Encyclopedia of Type Strains, Phase IV (KMG-IV): sequencing the most valuable type-strain genomes for metagenomic binning, comparative biology and taxonomic classification.</title>
        <authorList>
            <person name="Goeker M."/>
        </authorList>
    </citation>
    <scope>NUCLEOTIDE SEQUENCE [LARGE SCALE GENOMIC DNA]</scope>
    <source>
        <strain evidence="3 4">JC118</strain>
    </source>
</reference>
<feature type="domain" description="DUF218" evidence="2">
    <location>
        <begin position="165"/>
        <end position="311"/>
    </location>
</feature>
<dbReference type="CDD" id="cd06259">
    <property type="entry name" value="YdcF-like"/>
    <property type="match status" value="1"/>
</dbReference>
<dbReference type="Gene3D" id="3.40.50.620">
    <property type="entry name" value="HUPs"/>
    <property type="match status" value="1"/>
</dbReference>
<feature type="transmembrane region" description="Helical" evidence="1">
    <location>
        <begin position="322"/>
        <end position="339"/>
    </location>
</feature>
<feature type="transmembrane region" description="Helical" evidence="1">
    <location>
        <begin position="51"/>
        <end position="84"/>
    </location>
</feature>
<dbReference type="Proteomes" id="UP000247612">
    <property type="component" value="Unassembled WGS sequence"/>
</dbReference>
<keyword evidence="4" id="KW-1185">Reference proteome</keyword>
<feature type="transmembrane region" description="Helical" evidence="1">
    <location>
        <begin position="28"/>
        <end position="45"/>
    </location>
</feature>
<proteinExistence type="predicted"/>
<dbReference type="STRING" id="1034346.GCA_000313565_03004"/>
<evidence type="ECO:0000313" key="4">
    <source>
        <dbReference type="Proteomes" id="UP000247612"/>
    </source>
</evidence>